<dbReference type="AlphaFoldDB" id="A0A6J4I8L8"/>
<reference evidence="1" key="1">
    <citation type="submission" date="2020-02" db="EMBL/GenBank/DDBJ databases">
        <authorList>
            <person name="Meier V. D."/>
        </authorList>
    </citation>
    <scope>NUCLEOTIDE SEQUENCE</scope>
    <source>
        <strain evidence="1">AVDCRST_MAG08</strain>
    </source>
</reference>
<gene>
    <name evidence="1" type="ORF">AVDCRST_MAG08-1825</name>
</gene>
<organism evidence="1">
    <name type="scientific">uncultured Acetobacteraceae bacterium</name>
    <dbReference type="NCBI Taxonomy" id="169975"/>
    <lineage>
        <taxon>Bacteria</taxon>
        <taxon>Pseudomonadati</taxon>
        <taxon>Pseudomonadota</taxon>
        <taxon>Alphaproteobacteria</taxon>
        <taxon>Acetobacterales</taxon>
        <taxon>Acetobacteraceae</taxon>
        <taxon>environmental samples</taxon>
    </lineage>
</organism>
<sequence>CRFRPVLFSVPKRLRVCADRAFLRCSGRGSCRRCAEWAFVVPPWPWADGLRAFG</sequence>
<feature type="non-terminal residue" evidence="1">
    <location>
        <position position="1"/>
    </location>
</feature>
<feature type="non-terminal residue" evidence="1">
    <location>
        <position position="54"/>
    </location>
</feature>
<dbReference type="EMBL" id="CADCTG010000152">
    <property type="protein sequence ID" value="CAA9245274.1"/>
    <property type="molecule type" value="Genomic_DNA"/>
</dbReference>
<name>A0A6J4I8L8_9PROT</name>
<protein>
    <submittedName>
        <fullName evidence="1">Uncharacterized protein</fullName>
    </submittedName>
</protein>
<accession>A0A6J4I8L8</accession>
<evidence type="ECO:0000313" key="1">
    <source>
        <dbReference type="EMBL" id="CAA9245274.1"/>
    </source>
</evidence>
<proteinExistence type="predicted"/>